<dbReference type="InterPro" id="IPR014772">
    <property type="entry name" value="Munc13_dom-2"/>
</dbReference>
<feature type="domain" description="DEP" evidence="3">
    <location>
        <begin position="1371"/>
        <end position="1449"/>
    </location>
</feature>
<evidence type="ECO:0000313" key="8">
    <source>
        <dbReference type="RefSeq" id="XP_055861072.1"/>
    </source>
</evidence>
<dbReference type="InterPro" id="IPR052095">
    <property type="entry name" value="UNC-13_domain"/>
</dbReference>
<keyword evidence="1" id="KW-0268">Exocytosis</keyword>
<dbReference type="RefSeq" id="XP_055861204.1">
    <property type="nucleotide sequence ID" value="XM_056005229.1"/>
</dbReference>
<dbReference type="GO" id="GO:0006887">
    <property type="term" value="P:exocytosis"/>
    <property type="evidence" value="ECO:0007669"/>
    <property type="project" value="UniProtKB-KW"/>
</dbReference>
<dbReference type="GO" id="GO:0035556">
    <property type="term" value="P:intracellular signal transduction"/>
    <property type="evidence" value="ECO:0007669"/>
    <property type="project" value="InterPro"/>
</dbReference>
<dbReference type="RefSeq" id="XP_055861133.1">
    <property type="nucleotide sequence ID" value="XM_056005158.1"/>
</dbReference>
<dbReference type="OMA" id="DARPEMM"/>
<dbReference type="GO" id="GO:0099503">
    <property type="term" value="C:secretory vesicle"/>
    <property type="evidence" value="ECO:0007669"/>
    <property type="project" value="TreeGrafter"/>
</dbReference>
<feature type="domain" description="MHD2" evidence="4">
    <location>
        <begin position="1224"/>
        <end position="1334"/>
    </location>
</feature>
<dbReference type="OrthoDB" id="10071880at2759"/>
<feature type="compositionally biased region" description="Basic and acidic residues" evidence="2">
    <location>
        <begin position="764"/>
        <end position="778"/>
    </location>
</feature>
<dbReference type="PANTHER" id="PTHR45999:SF6">
    <property type="entry name" value="MHD2 DOMAIN-CONTAINING PROTEIN"/>
    <property type="match status" value="1"/>
</dbReference>
<dbReference type="Gene3D" id="1.10.10.10">
    <property type="entry name" value="Winged helix-like DNA-binding domain superfamily/Winged helix DNA-binding domain"/>
    <property type="match status" value="1"/>
</dbReference>
<accession>A0A9W2YEA8</accession>
<evidence type="ECO:0000313" key="10">
    <source>
        <dbReference type="RefSeq" id="XP_055861204.1"/>
    </source>
</evidence>
<dbReference type="Proteomes" id="UP001165740">
    <property type="component" value="Chromosome 1"/>
</dbReference>
<evidence type="ECO:0000313" key="7">
    <source>
        <dbReference type="RefSeq" id="XP_055861027.1"/>
    </source>
</evidence>
<sequence length="1673" mass="190098">MFSTHSAIPQLKPDTILKCIQVTEDHQWSLGDLAAGQDGAHDTQELGSLLLNQSICLRKLHGFFSQLESRKCCLHLTCRRSTLNSMRVVPASTTEEDGGLQRRQSPSGVSYLDNKNLRSFKNAYMCAVYPVLAAPEPPITPSPAFMETSAKGHLDTASLSNSLHYSDSSYLLLSGRHTSYSSHDSGWEEAEEAAIIPMETVCEQLQRAFGLSKTLFLQYESLLMKCYAKKTPQRILAEEFAGQLILLETNSHPYYTPSHFLSQSGYDLWQKQERSHISELLNKFWQYSLPFPVDNQELRANLSVVHDDYEVLLRKLLEYESQFRIDHQIIASDVFVPLSSASSRLLLEFALRYGIGELYRKVILLHCLTSDFTPSIGYLTYINNLMTSILQMLPANKSLLIMVKKEFNLLNSCLQILKVQSCKALSQMKLLFLESNPAHGLDCLLSVLQIVLLLKHQLAPPNAPQETLTECVTATVQSMFQRSYDMFKVVALKELNKSRTSDMDPRLVNAVMEDIQEDVAGFKNKFEACFVQFFSISQMAARSFYHLLMLDVRELTQHRHQHQTLTQIDLQMLGLVYRLNKLDMLWRQYIPPQMQVWRGYFLPYFFQWQDALSEYLQDVVLDAVANDTYRCQNLQLAHPLFTYQQSVSSSDRKSCTFSLISFSPSVNSAFSCFTSPSNTSTPQQNCICSIEESLTPLCNSPEQTCDQKHQTLSEADGMLNAIDTQHKGNFDTISLNLETSHPKELIKFSITSHKSLPDNLHLLNRPDKAGEQSQDNKLDPSLFHTLDALDHLDFRRSTNEHQSYRPDLNSTTFFLPSINLDISDDDLLQGQGDSELDQSDNEDFKFPPLKMVTSGVKKDIFNSDLLRPVFSKSMSQDSLAEQKEAPINNTQEQKMTQDLIDSSEMRNILHAVMPISGSTIDIVVIFQRLCSFSGVLAATYTGEVKPVQSSQILVQPASDQTEATTDIPMYVDFKNVQSTTDDNFPTQELIETITIEQSILKLKFVMYLRVLKSVCHLLTVYATNLLCMDLCATPRCIAKKLIGLKLMDMIDKFYTSGMIRTCRHQTETANDCLFYYGHQGQWNERHEPLTQQMCTRINNVSACLDILEEYQAKLLASMTLDNIQIPPAPGGVNWDKFFGSSIPQEFWPMWADEEDTRKDILTESVSKVHVCWVQECKEILELQRQHLMLVLTAQCRLMAYKTNLFIKDGLEFNLRHWSDSMTISSCLSPVTTFLQKYLDSFSTWLYHDCFHRVLENIWIFIVQDFESHASQLVKTGHSSGPQAHTWMLAIMHLMKFIHNNGKGINRDLLLSQANHVLFQLELYTLSTLHLLALFQSLMDFRSIEGDRLTMEENATRQPPAITHRIMKELQSLRKSFSGAELIHWIIKNQNVLPADMPIPSEPLTKKTAQIICQNLLDQNFIVELSTEALTRRTTPVSFGQTAEFTSYPELSIHSSVAQYNDYLLEEARYRSFTVASLTTGQNFSLKYIEGHRSRTATLESLNAVESSFAERTKVVSDQARANSALRGSPEPVTGIESQQLPVQYSNLTPFSSLTDVRAEDHKNTFIPSSSVFYLVRQSVFLPTQGSLNQGPCQTQATLSETEHRINKLKESSENLSLVEKCLAHKISPLVILSIIASRKKVDRLAREYLKQASPSTLNKLRTILDEPSLECTS</sequence>
<dbReference type="InterPro" id="IPR036388">
    <property type="entry name" value="WH-like_DNA-bd_sf"/>
</dbReference>
<dbReference type="InterPro" id="IPR000591">
    <property type="entry name" value="DEP_dom"/>
</dbReference>
<dbReference type="PROSITE" id="PS51259">
    <property type="entry name" value="MHD2"/>
    <property type="match status" value="1"/>
</dbReference>
<evidence type="ECO:0000259" key="3">
    <source>
        <dbReference type="PROSITE" id="PS50186"/>
    </source>
</evidence>
<dbReference type="RefSeq" id="XP_055861027.1">
    <property type="nucleotide sequence ID" value="XM_056005052.1"/>
</dbReference>
<protein>
    <submittedName>
        <fullName evidence="6 7">Uncharacterized protein LOC106062685 isoform X1</fullName>
    </submittedName>
</protein>
<evidence type="ECO:0000256" key="2">
    <source>
        <dbReference type="SAM" id="MobiDB-lite"/>
    </source>
</evidence>
<gene>
    <name evidence="6 7 8 9 10" type="primary">LOC106062685</name>
</gene>
<keyword evidence="5" id="KW-1185">Reference proteome</keyword>
<dbReference type="RefSeq" id="XP_055860960.1">
    <property type="nucleotide sequence ID" value="XM_056004985.1"/>
</dbReference>
<evidence type="ECO:0000259" key="4">
    <source>
        <dbReference type="PROSITE" id="PS51259"/>
    </source>
</evidence>
<evidence type="ECO:0000313" key="6">
    <source>
        <dbReference type="RefSeq" id="XP_055860960.1"/>
    </source>
</evidence>
<evidence type="ECO:0000313" key="5">
    <source>
        <dbReference type="Proteomes" id="UP001165740"/>
    </source>
</evidence>
<evidence type="ECO:0000256" key="1">
    <source>
        <dbReference type="ARBA" id="ARBA00022483"/>
    </source>
</evidence>
<evidence type="ECO:0000313" key="9">
    <source>
        <dbReference type="RefSeq" id="XP_055861133.1"/>
    </source>
</evidence>
<dbReference type="RefSeq" id="XP_055861072.1">
    <property type="nucleotide sequence ID" value="XM_056005097.1"/>
</dbReference>
<dbReference type="PROSITE" id="PS50186">
    <property type="entry name" value="DEP"/>
    <property type="match status" value="1"/>
</dbReference>
<reference evidence="6 7" key="1">
    <citation type="submission" date="2025-04" db="UniProtKB">
        <authorList>
            <consortium name="RefSeq"/>
        </authorList>
    </citation>
    <scope>IDENTIFICATION</scope>
</reference>
<feature type="region of interest" description="Disordered" evidence="2">
    <location>
        <begin position="759"/>
        <end position="779"/>
    </location>
</feature>
<proteinExistence type="predicted"/>
<dbReference type="GeneID" id="106062685"/>
<organism evidence="5 6">
    <name type="scientific">Biomphalaria glabrata</name>
    <name type="common">Bloodfluke planorb</name>
    <name type="synonym">Freshwater snail</name>
    <dbReference type="NCBI Taxonomy" id="6526"/>
    <lineage>
        <taxon>Eukaryota</taxon>
        <taxon>Metazoa</taxon>
        <taxon>Spiralia</taxon>
        <taxon>Lophotrochozoa</taxon>
        <taxon>Mollusca</taxon>
        <taxon>Gastropoda</taxon>
        <taxon>Heterobranchia</taxon>
        <taxon>Euthyneura</taxon>
        <taxon>Panpulmonata</taxon>
        <taxon>Hygrophila</taxon>
        <taxon>Lymnaeoidea</taxon>
        <taxon>Planorbidae</taxon>
        <taxon>Biomphalaria</taxon>
    </lineage>
</organism>
<dbReference type="PANTHER" id="PTHR45999">
    <property type="entry name" value="UNC-13-4A, ISOFORM B"/>
    <property type="match status" value="1"/>
</dbReference>
<name>A0A9W2YEA8_BIOGL</name>